<feature type="compositionally biased region" description="Basic and acidic residues" evidence="3">
    <location>
        <begin position="25"/>
        <end position="36"/>
    </location>
</feature>
<dbReference type="PANTHER" id="PTHR21029">
    <property type="entry name" value="R-SEVEN BINDING PROTEIN (R7BP) HOMOLOG"/>
    <property type="match status" value="1"/>
</dbReference>
<feature type="transmembrane region" description="Helical" evidence="4">
    <location>
        <begin position="345"/>
        <end position="369"/>
    </location>
</feature>
<accession>A0A8J1TZB2</accession>
<evidence type="ECO:0000256" key="2">
    <source>
        <dbReference type="ARBA" id="ARBA00022700"/>
    </source>
</evidence>
<protein>
    <submittedName>
        <fullName evidence="5">Uncharacterized protein</fullName>
    </submittedName>
</protein>
<reference evidence="5" key="1">
    <citation type="submission" date="2022-03" db="EMBL/GenBank/DDBJ databases">
        <authorList>
            <person name="Martin C."/>
        </authorList>
    </citation>
    <scope>NUCLEOTIDE SEQUENCE</scope>
</reference>
<dbReference type="Proteomes" id="UP000749559">
    <property type="component" value="Unassembled WGS sequence"/>
</dbReference>
<gene>
    <name evidence="5" type="ORF">OFUS_LOCUS20314</name>
</gene>
<keyword evidence="4" id="KW-0472">Membrane</keyword>
<evidence type="ECO:0000313" key="6">
    <source>
        <dbReference type="Proteomes" id="UP000749559"/>
    </source>
</evidence>
<evidence type="ECO:0000313" key="5">
    <source>
        <dbReference type="EMBL" id="CAH1795833.1"/>
    </source>
</evidence>
<sequence length="370" mass="41706">MLKTSSSDKELHDLEEWIESNEIMDENKTDGTKLDDNANLTKNEDEVEVEKGELESLENEINAIKVKSDKIEGELDDLAQLEEVNSPRSKSRASNISIGCFSKLRNKSPSKYSTHSDRDLCFAELTTLVDKAIKELNKETARYCSLVVSLGASHDSITLREELKKSRRKAHELAKSNKSKLLPHLRKAMKNKHLKEDEISDIEKLWNTFSTCVEVLNNQLHQTLRLQKHFILGSSVLINTGVQDIWGGKKSQCSSSSDTIASNSNRSPQHSDLELLENDILEIKEMLLEMHQQVDVKPWAIECDVNTDRYADSKSLNSVDSDIEGESGTDPEAAHFVNIRQRRKWTCVICFAIIVVVIGIIVGLFIGLLT</sequence>
<dbReference type="EMBL" id="CAIIXF020000010">
    <property type="protein sequence ID" value="CAH1795833.1"/>
    <property type="molecule type" value="Genomic_DNA"/>
</dbReference>
<dbReference type="InterPro" id="IPR026512">
    <property type="entry name" value="RGS7BP/RGS9BP"/>
</dbReference>
<evidence type="ECO:0000256" key="1">
    <source>
        <dbReference type="ARBA" id="ARBA00007457"/>
    </source>
</evidence>
<organism evidence="5 6">
    <name type="scientific">Owenia fusiformis</name>
    <name type="common">Polychaete worm</name>
    <dbReference type="NCBI Taxonomy" id="6347"/>
    <lineage>
        <taxon>Eukaryota</taxon>
        <taxon>Metazoa</taxon>
        <taxon>Spiralia</taxon>
        <taxon>Lophotrochozoa</taxon>
        <taxon>Annelida</taxon>
        <taxon>Polychaeta</taxon>
        <taxon>Sedentaria</taxon>
        <taxon>Canalipalpata</taxon>
        <taxon>Sabellida</taxon>
        <taxon>Oweniida</taxon>
        <taxon>Oweniidae</taxon>
        <taxon>Owenia</taxon>
    </lineage>
</organism>
<dbReference type="AlphaFoldDB" id="A0A8J1TZB2"/>
<keyword evidence="4" id="KW-1133">Transmembrane helix</keyword>
<keyword evidence="2" id="KW-0734">Signal transduction inhibitor</keyword>
<feature type="compositionally biased region" description="Basic and acidic residues" evidence="3">
    <location>
        <begin position="1"/>
        <end position="15"/>
    </location>
</feature>
<dbReference type="OrthoDB" id="6358515at2759"/>
<dbReference type="GO" id="GO:0009968">
    <property type="term" value="P:negative regulation of signal transduction"/>
    <property type="evidence" value="ECO:0007669"/>
    <property type="project" value="UniProtKB-KW"/>
</dbReference>
<evidence type="ECO:0000256" key="4">
    <source>
        <dbReference type="SAM" id="Phobius"/>
    </source>
</evidence>
<feature type="region of interest" description="Disordered" evidence="3">
    <location>
        <begin position="1"/>
        <end position="47"/>
    </location>
</feature>
<keyword evidence="4" id="KW-0812">Transmembrane</keyword>
<evidence type="ECO:0000256" key="3">
    <source>
        <dbReference type="SAM" id="MobiDB-lite"/>
    </source>
</evidence>
<proteinExistence type="inferred from homology"/>
<name>A0A8J1TZB2_OWEFU</name>
<comment type="caution">
    <text evidence="5">The sequence shown here is derived from an EMBL/GenBank/DDBJ whole genome shotgun (WGS) entry which is preliminary data.</text>
</comment>
<keyword evidence="6" id="KW-1185">Reference proteome</keyword>
<comment type="similarity">
    <text evidence="1">Belongs to the RGS7BP/RGS9BP family.</text>
</comment>